<accession>A0A4Y9VSZ5</accession>
<dbReference type="PROSITE" id="PS00045">
    <property type="entry name" value="HISTONE_LIKE"/>
    <property type="match status" value="1"/>
</dbReference>
<dbReference type="AlphaFoldDB" id="A0A4Y9VSZ5"/>
<dbReference type="GO" id="GO:0030527">
    <property type="term" value="F:structural constituent of chromatin"/>
    <property type="evidence" value="ECO:0007669"/>
    <property type="project" value="InterPro"/>
</dbReference>
<dbReference type="CDD" id="cd13831">
    <property type="entry name" value="HU"/>
    <property type="match status" value="1"/>
</dbReference>
<dbReference type="GO" id="GO:0003677">
    <property type="term" value="F:DNA binding"/>
    <property type="evidence" value="ECO:0007669"/>
    <property type="project" value="UniProtKB-KW"/>
</dbReference>
<evidence type="ECO:0000256" key="4">
    <source>
        <dbReference type="ARBA" id="ARBA00023125"/>
    </source>
</evidence>
<dbReference type="InterPro" id="IPR010992">
    <property type="entry name" value="IHF-like_DNA-bd_dom_sf"/>
</dbReference>
<protein>
    <submittedName>
        <fullName evidence="6">HU family DNA-binding protein</fullName>
    </submittedName>
</protein>
<dbReference type="Pfam" id="PF00216">
    <property type="entry name" value="Bac_DNA_binding"/>
    <property type="match status" value="1"/>
</dbReference>
<evidence type="ECO:0000313" key="7">
    <source>
        <dbReference type="Proteomes" id="UP000297706"/>
    </source>
</evidence>
<comment type="similarity">
    <text evidence="2 5">Belongs to the bacterial histone-like protein family.</text>
</comment>
<dbReference type="PANTHER" id="PTHR33175">
    <property type="entry name" value="DNA-BINDING PROTEIN HU"/>
    <property type="match status" value="1"/>
</dbReference>
<organism evidence="6 7">
    <name type="scientific">Methylotenera oryzisoli</name>
    <dbReference type="NCBI Taxonomy" id="2080758"/>
    <lineage>
        <taxon>Bacteria</taxon>
        <taxon>Pseudomonadati</taxon>
        <taxon>Pseudomonadota</taxon>
        <taxon>Betaproteobacteria</taxon>
        <taxon>Nitrosomonadales</taxon>
        <taxon>Methylophilaceae</taxon>
        <taxon>Methylotenera</taxon>
    </lineage>
</organism>
<dbReference type="GO" id="GO:0030261">
    <property type="term" value="P:chromosome condensation"/>
    <property type="evidence" value="ECO:0007669"/>
    <property type="project" value="UniProtKB-KW"/>
</dbReference>
<evidence type="ECO:0000256" key="5">
    <source>
        <dbReference type="RuleBase" id="RU003939"/>
    </source>
</evidence>
<dbReference type="GO" id="GO:0006351">
    <property type="term" value="P:DNA-templated transcription"/>
    <property type="evidence" value="ECO:0007669"/>
    <property type="project" value="UniProtKB-ARBA"/>
</dbReference>
<dbReference type="GO" id="GO:0042802">
    <property type="term" value="F:identical protein binding"/>
    <property type="evidence" value="ECO:0007669"/>
    <property type="project" value="UniProtKB-ARBA"/>
</dbReference>
<evidence type="ECO:0000313" key="6">
    <source>
        <dbReference type="EMBL" id="TFW71589.1"/>
    </source>
</evidence>
<dbReference type="Gene3D" id="4.10.520.10">
    <property type="entry name" value="IHF-like DNA-binding proteins"/>
    <property type="match status" value="1"/>
</dbReference>
<dbReference type="GO" id="GO:0005829">
    <property type="term" value="C:cytosol"/>
    <property type="evidence" value="ECO:0007669"/>
    <property type="project" value="TreeGrafter"/>
</dbReference>
<dbReference type="OrthoDB" id="9799835at2"/>
<gene>
    <name evidence="6" type="ORF">C3Y98_05695</name>
</gene>
<reference evidence="6 7" key="1">
    <citation type="submission" date="2018-02" db="EMBL/GenBank/DDBJ databases">
        <title>A novel lanthanide dependent methylotroph, Methylotenera sp. La3113.</title>
        <authorList>
            <person name="Lv H."/>
            <person name="Tani A."/>
        </authorList>
    </citation>
    <scope>NUCLEOTIDE SEQUENCE [LARGE SCALE GENOMIC DNA]</scope>
    <source>
        <strain evidence="6 7">La3113</strain>
    </source>
</reference>
<comment type="caution">
    <text evidence="6">The sequence shown here is derived from an EMBL/GenBank/DDBJ whole genome shotgun (WGS) entry which is preliminary data.</text>
</comment>
<dbReference type="Proteomes" id="UP000297706">
    <property type="component" value="Unassembled WGS sequence"/>
</dbReference>
<dbReference type="GO" id="GO:0006270">
    <property type="term" value="P:DNA replication initiation"/>
    <property type="evidence" value="ECO:0007669"/>
    <property type="project" value="UniProtKB-ARBA"/>
</dbReference>
<dbReference type="GO" id="GO:1990103">
    <property type="term" value="C:DnaA-HU complex"/>
    <property type="evidence" value="ECO:0007669"/>
    <property type="project" value="UniProtKB-ARBA"/>
</dbReference>
<sequence length="90" mass="9268">MNKSELVAKVAAEAGVTQADTNRVLDAIINTVGEALKAGDNVALVGFGTFQVTKKAARSGRNPSTGATIQIAARNAPVFKAGKTLKDKVN</sequence>
<proteinExistence type="inferred from homology"/>
<name>A0A4Y9VSZ5_9PROT</name>
<dbReference type="SUPFAM" id="SSF47729">
    <property type="entry name" value="IHF-like DNA-binding proteins"/>
    <property type="match status" value="1"/>
</dbReference>
<keyword evidence="7" id="KW-1185">Reference proteome</keyword>
<dbReference type="PRINTS" id="PR01727">
    <property type="entry name" value="DNABINDINGHU"/>
</dbReference>
<dbReference type="SMART" id="SM00411">
    <property type="entry name" value="BHL"/>
    <property type="match status" value="1"/>
</dbReference>
<dbReference type="InterPro" id="IPR000119">
    <property type="entry name" value="Hist_DNA-bd"/>
</dbReference>
<keyword evidence="3" id="KW-0226">DNA condensation</keyword>
<dbReference type="RefSeq" id="WP_015832053.1">
    <property type="nucleotide sequence ID" value="NZ_PQVH01000008.1"/>
</dbReference>
<comment type="function">
    <text evidence="1">Histone-like DNA-binding protein which is capable of wrapping DNA to stabilize it, and thus to prevent its denaturation under extreme environmental conditions.</text>
</comment>
<evidence type="ECO:0000256" key="1">
    <source>
        <dbReference type="ARBA" id="ARBA00003819"/>
    </source>
</evidence>
<evidence type="ECO:0000256" key="3">
    <source>
        <dbReference type="ARBA" id="ARBA00023067"/>
    </source>
</evidence>
<dbReference type="FunFam" id="4.10.520.10:FF:000001">
    <property type="entry name" value="DNA-binding protein HU"/>
    <property type="match status" value="1"/>
</dbReference>
<dbReference type="GO" id="GO:1990178">
    <property type="term" value="C:HU-DNA complex"/>
    <property type="evidence" value="ECO:0007669"/>
    <property type="project" value="UniProtKB-ARBA"/>
</dbReference>
<evidence type="ECO:0000256" key="2">
    <source>
        <dbReference type="ARBA" id="ARBA00010529"/>
    </source>
</evidence>
<keyword evidence="4 6" id="KW-0238">DNA-binding</keyword>
<dbReference type="PANTHER" id="PTHR33175:SF3">
    <property type="entry name" value="DNA-BINDING PROTEIN HU-BETA"/>
    <property type="match status" value="1"/>
</dbReference>
<dbReference type="EMBL" id="PQVH01000008">
    <property type="protein sequence ID" value="TFW71589.1"/>
    <property type="molecule type" value="Genomic_DNA"/>
</dbReference>
<dbReference type="InterPro" id="IPR020816">
    <property type="entry name" value="Histone-like_DNA-bd_CS"/>
</dbReference>